<dbReference type="PANTHER" id="PTHR34216:SF3">
    <property type="entry name" value="POLY-BETA-1,6-N-ACETYL-D-GLUCOSAMINE N-DEACETYLASE"/>
    <property type="match status" value="1"/>
</dbReference>
<dbReference type="STRING" id="1045774.SAMN05421872_10936"/>
<organism evidence="3 4">
    <name type="scientific">Nocardioides lianchengensis</name>
    <dbReference type="NCBI Taxonomy" id="1045774"/>
    <lineage>
        <taxon>Bacteria</taxon>
        <taxon>Bacillati</taxon>
        <taxon>Actinomycetota</taxon>
        <taxon>Actinomycetes</taxon>
        <taxon>Propionibacteriales</taxon>
        <taxon>Nocardioidaceae</taxon>
        <taxon>Nocardioides</taxon>
    </lineage>
</organism>
<evidence type="ECO:0000313" key="3">
    <source>
        <dbReference type="EMBL" id="SDD56532.1"/>
    </source>
</evidence>
<dbReference type="CDD" id="cd10918">
    <property type="entry name" value="CE4_NodB_like_5s_6s"/>
    <property type="match status" value="1"/>
</dbReference>
<evidence type="ECO:0000256" key="2">
    <source>
        <dbReference type="ARBA" id="ARBA00022729"/>
    </source>
</evidence>
<dbReference type="RefSeq" id="WP_090858562.1">
    <property type="nucleotide sequence ID" value="NZ_FMZM01000009.1"/>
</dbReference>
<keyword evidence="2" id="KW-0732">Signal</keyword>
<gene>
    <name evidence="3" type="ORF">SAMN05421872_10936</name>
</gene>
<dbReference type="SUPFAM" id="SSF88713">
    <property type="entry name" value="Glycoside hydrolase/deacetylase"/>
    <property type="match status" value="1"/>
</dbReference>
<dbReference type="GO" id="GO:0016810">
    <property type="term" value="F:hydrolase activity, acting on carbon-nitrogen (but not peptide) bonds"/>
    <property type="evidence" value="ECO:0007669"/>
    <property type="project" value="InterPro"/>
</dbReference>
<keyword evidence="4" id="KW-1185">Reference proteome</keyword>
<dbReference type="Pfam" id="PF01522">
    <property type="entry name" value="Polysacc_deac_1"/>
    <property type="match status" value="1"/>
</dbReference>
<evidence type="ECO:0000313" key="4">
    <source>
        <dbReference type="Proteomes" id="UP000199034"/>
    </source>
</evidence>
<protein>
    <submittedName>
        <fullName evidence="3">Polysaccharide deacetylase</fullName>
    </submittedName>
</protein>
<proteinExistence type="predicted"/>
<dbReference type="AlphaFoldDB" id="A0A1G6VSE8"/>
<name>A0A1G6VSE8_9ACTN</name>
<dbReference type="Gene3D" id="3.20.20.370">
    <property type="entry name" value="Glycoside hydrolase/deacetylase"/>
    <property type="match status" value="1"/>
</dbReference>
<evidence type="ECO:0000256" key="1">
    <source>
        <dbReference type="ARBA" id="ARBA00004613"/>
    </source>
</evidence>
<dbReference type="EMBL" id="FMZM01000009">
    <property type="protein sequence ID" value="SDD56532.1"/>
    <property type="molecule type" value="Genomic_DNA"/>
</dbReference>
<dbReference type="PROSITE" id="PS51677">
    <property type="entry name" value="NODB"/>
    <property type="match status" value="1"/>
</dbReference>
<comment type="subcellular location">
    <subcellularLocation>
        <location evidence="1">Secreted</location>
    </subcellularLocation>
</comment>
<accession>A0A1G6VSE8</accession>
<reference evidence="3 4" key="1">
    <citation type="submission" date="2016-10" db="EMBL/GenBank/DDBJ databases">
        <authorList>
            <person name="de Groot N.N."/>
        </authorList>
    </citation>
    <scope>NUCLEOTIDE SEQUENCE [LARGE SCALE GENOMIC DNA]</scope>
    <source>
        <strain evidence="3 4">CGMCC 4.6858</strain>
    </source>
</reference>
<dbReference type="GO" id="GO:0005576">
    <property type="term" value="C:extracellular region"/>
    <property type="evidence" value="ECO:0007669"/>
    <property type="project" value="UniProtKB-SubCell"/>
</dbReference>
<dbReference type="InterPro" id="IPR011330">
    <property type="entry name" value="Glyco_hydro/deAcase_b/a-brl"/>
</dbReference>
<dbReference type="GO" id="GO:0005975">
    <property type="term" value="P:carbohydrate metabolic process"/>
    <property type="evidence" value="ECO:0007669"/>
    <property type="project" value="InterPro"/>
</dbReference>
<dbReference type="Proteomes" id="UP000199034">
    <property type="component" value="Unassembled WGS sequence"/>
</dbReference>
<dbReference type="InterPro" id="IPR051398">
    <property type="entry name" value="Polysacch_Deacetylase"/>
</dbReference>
<dbReference type="OrthoDB" id="9763050at2"/>
<dbReference type="PANTHER" id="PTHR34216">
    <property type="match status" value="1"/>
</dbReference>
<dbReference type="InterPro" id="IPR002509">
    <property type="entry name" value="NODB_dom"/>
</dbReference>
<sequence>MTTHVNLCFHGIGRPGPEREPGESSYWIGTDLFHRVLDLVADDPRVRLSFDDGNASDVEVALPALVERGLHATFFVLAGRLDDPRSLDADGVRLLQAHGMTVGTHGMDHRPWRGMDPATATRELDRARTDLAAVTGRPVEHAALPLGRYDRVLLSRLRARGYAGVHTSDRAWAREGAWLQPRFSLRATDTLEDLRHDVLRPPALPRRLRRELVGGLKRLR</sequence>